<reference evidence="3" key="1">
    <citation type="journal article" date="2019" name="Int. J. Syst. Evol. Microbiol.">
        <title>The Global Catalogue of Microorganisms (GCM) 10K type strain sequencing project: providing services to taxonomists for standard genome sequencing and annotation.</title>
        <authorList>
            <consortium name="The Broad Institute Genomics Platform"/>
            <consortium name="The Broad Institute Genome Sequencing Center for Infectious Disease"/>
            <person name="Wu L."/>
            <person name="Ma J."/>
        </authorList>
    </citation>
    <scope>NUCLEOTIDE SEQUENCE [LARGE SCALE GENOMIC DNA]</scope>
    <source>
        <strain evidence="3">CGMCC 1.11013</strain>
    </source>
</reference>
<evidence type="ECO:0000313" key="2">
    <source>
        <dbReference type="EMBL" id="GGD93688.1"/>
    </source>
</evidence>
<dbReference type="SUPFAM" id="SSF52172">
    <property type="entry name" value="CheY-like"/>
    <property type="match status" value="1"/>
</dbReference>
<dbReference type="InterPro" id="IPR001789">
    <property type="entry name" value="Sig_transdc_resp-reg_receiver"/>
</dbReference>
<comment type="caution">
    <text evidence="2">The sequence shown here is derived from an EMBL/GenBank/DDBJ whole genome shotgun (WGS) entry which is preliminary data.</text>
</comment>
<protein>
    <recommendedName>
        <fullName evidence="1">Response regulatory domain-containing protein</fullName>
    </recommendedName>
</protein>
<dbReference type="Gene3D" id="3.40.50.2300">
    <property type="match status" value="1"/>
</dbReference>
<keyword evidence="3" id="KW-1185">Reference proteome</keyword>
<dbReference type="RefSeq" id="WP_075583259.1">
    <property type="nucleotide sequence ID" value="NZ_BMEG01000014.1"/>
</dbReference>
<gene>
    <name evidence="2" type="ORF">GCM10010985_55520</name>
</gene>
<dbReference type="EMBL" id="BMEG01000014">
    <property type="protein sequence ID" value="GGD93688.1"/>
    <property type="molecule type" value="Genomic_DNA"/>
</dbReference>
<dbReference type="Pfam" id="PF00072">
    <property type="entry name" value="Response_reg"/>
    <property type="match status" value="1"/>
</dbReference>
<evidence type="ECO:0000259" key="1">
    <source>
        <dbReference type="Pfam" id="PF00072"/>
    </source>
</evidence>
<name>A0ABQ1S4I2_9BURK</name>
<accession>A0ABQ1S4I2</accession>
<dbReference type="InterPro" id="IPR011006">
    <property type="entry name" value="CheY-like_superfamily"/>
</dbReference>
<feature type="domain" description="Response regulatory" evidence="1">
    <location>
        <begin position="5"/>
        <end position="101"/>
    </location>
</feature>
<evidence type="ECO:0000313" key="3">
    <source>
        <dbReference type="Proteomes" id="UP000597138"/>
    </source>
</evidence>
<dbReference type="Proteomes" id="UP000597138">
    <property type="component" value="Unassembled WGS sequence"/>
</dbReference>
<organism evidence="2 3">
    <name type="scientific">Caballeronia grimmiae</name>
    <dbReference type="NCBI Taxonomy" id="1071679"/>
    <lineage>
        <taxon>Bacteria</taxon>
        <taxon>Pseudomonadati</taxon>
        <taxon>Pseudomonadota</taxon>
        <taxon>Betaproteobacteria</taxon>
        <taxon>Burkholderiales</taxon>
        <taxon>Burkholderiaceae</taxon>
        <taxon>Caballeronia</taxon>
    </lineage>
</organism>
<proteinExistence type="predicted"/>
<sequence length="157" mass="18120">MAEIVLIVEDNNHKRERVTTFVRETFPTCVVEEAHSFTTACQRVADTDFSVVLMDMSLPTYDKSATESGGRFRTFGGKEIARKIIRRRIQTKIIFITQYESFSERGASQTLESLDDEVRLECGHHYAGFVHYDSSRSAWKEKLLKMLVQIFHEDSNC</sequence>